<comment type="caution">
    <text evidence="1">The sequence shown here is derived from an EMBL/GenBank/DDBJ whole genome shotgun (WGS) entry which is preliminary data.</text>
</comment>
<evidence type="ECO:0000313" key="1">
    <source>
        <dbReference type="EMBL" id="KAK6119901.1"/>
    </source>
</evidence>
<name>A0ABR0UBP1_REHGL</name>
<keyword evidence="2" id="KW-1185">Reference proteome</keyword>
<dbReference type="Proteomes" id="UP001318860">
    <property type="component" value="Unassembled WGS sequence"/>
</dbReference>
<reference evidence="1 2" key="1">
    <citation type="journal article" date="2021" name="Comput. Struct. Biotechnol. J.">
        <title>De novo genome assembly of the potent medicinal plant Rehmannia glutinosa using nanopore technology.</title>
        <authorList>
            <person name="Ma L."/>
            <person name="Dong C."/>
            <person name="Song C."/>
            <person name="Wang X."/>
            <person name="Zheng X."/>
            <person name="Niu Y."/>
            <person name="Chen S."/>
            <person name="Feng W."/>
        </authorList>
    </citation>
    <scope>NUCLEOTIDE SEQUENCE [LARGE SCALE GENOMIC DNA]</scope>
    <source>
        <strain evidence="1">DH-2019</strain>
    </source>
</reference>
<proteinExistence type="predicted"/>
<organism evidence="1 2">
    <name type="scientific">Rehmannia glutinosa</name>
    <name type="common">Chinese foxglove</name>
    <dbReference type="NCBI Taxonomy" id="99300"/>
    <lineage>
        <taxon>Eukaryota</taxon>
        <taxon>Viridiplantae</taxon>
        <taxon>Streptophyta</taxon>
        <taxon>Embryophyta</taxon>
        <taxon>Tracheophyta</taxon>
        <taxon>Spermatophyta</taxon>
        <taxon>Magnoliopsida</taxon>
        <taxon>eudicotyledons</taxon>
        <taxon>Gunneridae</taxon>
        <taxon>Pentapetalae</taxon>
        <taxon>asterids</taxon>
        <taxon>lamiids</taxon>
        <taxon>Lamiales</taxon>
        <taxon>Orobanchaceae</taxon>
        <taxon>Rehmannieae</taxon>
        <taxon>Rehmannia</taxon>
    </lineage>
</organism>
<gene>
    <name evidence="1" type="ORF">DH2020_046348</name>
</gene>
<accession>A0ABR0UBP1</accession>
<sequence>MTRGMPWGQDAPVGMEQGVSGVMPEILGMGSALLAIRLPPVNLNTEFANQSLQFTREHLGALIQGVVSSALARREVVERIERELPPPLEGRVLEERAIAGEGYMADKVSDLQKEMREMRNTMMEREPIKKGVPFKDIVMADDLLNGSICAVSITPLSFTGILRASNAGSSLPLYPNWLNNGSVNFLMPP</sequence>
<evidence type="ECO:0000313" key="2">
    <source>
        <dbReference type="Proteomes" id="UP001318860"/>
    </source>
</evidence>
<protein>
    <submittedName>
        <fullName evidence="1">Uncharacterized protein</fullName>
    </submittedName>
</protein>
<dbReference type="EMBL" id="JABTTQ020003118">
    <property type="protein sequence ID" value="KAK6119901.1"/>
    <property type="molecule type" value="Genomic_DNA"/>
</dbReference>